<gene>
    <name evidence="9" type="ORF">UV54_C0028G0005</name>
</gene>
<evidence type="ECO:0000256" key="3">
    <source>
        <dbReference type="ARBA" id="ARBA00022801"/>
    </source>
</evidence>
<dbReference type="EC" id="3.1.1.29" evidence="1 7"/>
<dbReference type="Pfam" id="PF01195">
    <property type="entry name" value="Pept_tRNA_hydro"/>
    <property type="match status" value="1"/>
</dbReference>
<dbReference type="SUPFAM" id="SSF53178">
    <property type="entry name" value="Peptidyl-tRNA hydrolase-like"/>
    <property type="match status" value="1"/>
</dbReference>
<dbReference type="EMBL" id="LCEW01000028">
    <property type="protein sequence ID" value="KKS79777.1"/>
    <property type="molecule type" value="Genomic_DNA"/>
</dbReference>
<dbReference type="GO" id="GO:0004045">
    <property type="term" value="F:peptidyl-tRNA hydrolase activity"/>
    <property type="evidence" value="ECO:0007669"/>
    <property type="project" value="UniProtKB-EC"/>
</dbReference>
<dbReference type="PROSITE" id="PS01196">
    <property type="entry name" value="PEPT_TRNA_HYDROL_2"/>
    <property type="match status" value="1"/>
</dbReference>
<proteinExistence type="inferred from homology"/>
<organism evidence="9 10">
    <name type="scientific">Candidatus Beckwithbacteria bacterium GW2011_GWA2_43_10</name>
    <dbReference type="NCBI Taxonomy" id="1618369"/>
    <lineage>
        <taxon>Bacteria</taxon>
        <taxon>Candidatus Beckwithiibacteriota</taxon>
    </lineage>
</organism>
<dbReference type="PATRIC" id="fig|1618369.3.peg.411"/>
<dbReference type="NCBIfam" id="TIGR00447">
    <property type="entry name" value="pth"/>
    <property type="match status" value="1"/>
</dbReference>
<dbReference type="InterPro" id="IPR018171">
    <property type="entry name" value="Pept_tRNA_hydro_CS"/>
</dbReference>
<name>A0A0G1C2J5_9BACT</name>
<dbReference type="AlphaFoldDB" id="A0A0G1C2J5"/>
<evidence type="ECO:0000256" key="5">
    <source>
        <dbReference type="ARBA" id="ARBA00038063"/>
    </source>
</evidence>
<evidence type="ECO:0000313" key="9">
    <source>
        <dbReference type="EMBL" id="KKS79777.1"/>
    </source>
</evidence>
<dbReference type="PANTHER" id="PTHR17224">
    <property type="entry name" value="PEPTIDYL-TRNA HYDROLASE"/>
    <property type="match status" value="1"/>
</dbReference>
<comment type="catalytic activity">
    <reaction evidence="7">
        <text>an N-acyl-L-alpha-aminoacyl-tRNA + H2O = an N-acyl-L-amino acid + a tRNA + H(+)</text>
        <dbReference type="Rhea" id="RHEA:54448"/>
        <dbReference type="Rhea" id="RHEA-COMP:10123"/>
        <dbReference type="Rhea" id="RHEA-COMP:13883"/>
        <dbReference type="ChEBI" id="CHEBI:15377"/>
        <dbReference type="ChEBI" id="CHEBI:15378"/>
        <dbReference type="ChEBI" id="CHEBI:59874"/>
        <dbReference type="ChEBI" id="CHEBI:78442"/>
        <dbReference type="ChEBI" id="CHEBI:138191"/>
        <dbReference type="EC" id="3.1.1.29"/>
    </reaction>
</comment>
<evidence type="ECO:0000256" key="1">
    <source>
        <dbReference type="ARBA" id="ARBA00013260"/>
    </source>
</evidence>
<comment type="similarity">
    <text evidence="5 8">Belongs to the PTH family.</text>
</comment>
<dbReference type="InterPro" id="IPR036416">
    <property type="entry name" value="Pept_tRNA_hydro_sf"/>
</dbReference>
<evidence type="ECO:0000313" key="10">
    <source>
        <dbReference type="Proteomes" id="UP000034213"/>
    </source>
</evidence>
<dbReference type="PROSITE" id="PS01195">
    <property type="entry name" value="PEPT_TRNA_HYDROL_1"/>
    <property type="match status" value="1"/>
</dbReference>
<evidence type="ECO:0000256" key="6">
    <source>
        <dbReference type="ARBA" id="ARBA00050038"/>
    </source>
</evidence>
<dbReference type="PANTHER" id="PTHR17224:SF1">
    <property type="entry name" value="PEPTIDYL-TRNA HYDROLASE"/>
    <property type="match status" value="1"/>
</dbReference>
<comment type="caution">
    <text evidence="9">The sequence shown here is derived from an EMBL/GenBank/DDBJ whole genome shotgun (WGS) entry which is preliminary data.</text>
</comment>
<accession>A0A0G1C2J5</accession>
<evidence type="ECO:0000256" key="8">
    <source>
        <dbReference type="RuleBase" id="RU004320"/>
    </source>
</evidence>
<dbReference type="CDD" id="cd00462">
    <property type="entry name" value="PTH"/>
    <property type="match status" value="1"/>
</dbReference>
<dbReference type="STRING" id="1618369.UV54_C0028G0005"/>
<sequence>MKPMISTPSASFIKSLGNNLNMKLIVGLGNPGKKYKNNRHNVGFMVVDELARHAPGKPWILFKPQKFMNRSGVEVKKWLKKRKGRTLPDLYVIHDDLDIELGKYKITFGKGPKVHNGLKSIYEQLGTKNFWHVRIGIDNRLTTGFKETGEEYVLQNFRPEEKKVVGKTIKETAKRLVEILC</sequence>
<reference evidence="9 10" key="1">
    <citation type="journal article" date="2015" name="Nature">
        <title>rRNA introns, odd ribosomes, and small enigmatic genomes across a large radiation of phyla.</title>
        <authorList>
            <person name="Brown C.T."/>
            <person name="Hug L.A."/>
            <person name="Thomas B.C."/>
            <person name="Sharon I."/>
            <person name="Castelle C.J."/>
            <person name="Singh A."/>
            <person name="Wilkins M.J."/>
            <person name="Williams K.H."/>
            <person name="Banfield J.F."/>
        </authorList>
    </citation>
    <scope>NUCLEOTIDE SEQUENCE [LARGE SCALE GENOMIC DNA]</scope>
</reference>
<dbReference type="GO" id="GO:0000049">
    <property type="term" value="F:tRNA binding"/>
    <property type="evidence" value="ECO:0007669"/>
    <property type="project" value="UniProtKB-KW"/>
</dbReference>
<protein>
    <recommendedName>
        <fullName evidence="6 7">Peptidyl-tRNA hydrolase</fullName>
        <ecNumber evidence="1 7">3.1.1.29</ecNumber>
    </recommendedName>
</protein>
<dbReference type="Proteomes" id="UP000034213">
    <property type="component" value="Unassembled WGS sequence"/>
</dbReference>
<evidence type="ECO:0000256" key="4">
    <source>
        <dbReference type="ARBA" id="ARBA00022884"/>
    </source>
</evidence>
<dbReference type="Gene3D" id="3.40.50.1470">
    <property type="entry name" value="Peptidyl-tRNA hydrolase"/>
    <property type="match status" value="1"/>
</dbReference>
<evidence type="ECO:0000256" key="7">
    <source>
        <dbReference type="RuleBase" id="RU000673"/>
    </source>
</evidence>
<keyword evidence="3 7" id="KW-0378">Hydrolase</keyword>
<keyword evidence="2" id="KW-0820">tRNA-binding</keyword>
<keyword evidence="4" id="KW-0694">RNA-binding</keyword>
<dbReference type="InterPro" id="IPR001328">
    <property type="entry name" value="Pept_tRNA_hydro"/>
</dbReference>
<evidence type="ECO:0000256" key="2">
    <source>
        <dbReference type="ARBA" id="ARBA00022555"/>
    </source>
</evidence>